<proteinExistence type="predicted"/>
<gene>
    <name evidence="1" type="ORF">GCM10025868_46540</name>
</gene>
<dbReference type="Proteomes" id="UP001157017">
    <property type="component" value="Unassembled WGS sequence"/>
</dbReference>
<evidence type="ECO:0000313" key="2">
    <source>
        <dbReference type="Proteomes" id="UP001157017"/>
    </source>
</evidence>
<evidence type="ECO:0000313" key="1">
    <source>
        <dbReference type="EMBL" id="GMA89404.1"/>
    </source>
</evidence>
<reference evidence="2" key="1">
    <citation type="journal article" date="2019" name="Int. J. Syst. Evol. Microbiol.">
        <title>The Global Catalogue of Microorganisms (GCM) 10K type strain sequencing project: providing services to taxonomists for standard genome sequencing and annotation.</title>
        <authorList>
            <consortium name="The Broad Institute Genomics Platform"/>
            <consortium name="The Broad Institute Genome Sequencing Center for Infectious Disease"/>
            <person name="Wu L."/>
            <person name="Ma J."/>
        </authorList>
    </citation>
    <scope>NUCLEOTIDE SEQUENCE [LARGE SCALE GENOMIC DNA]</scope>
    <source>
        <strain evidence="2">NBRC 108730</strain>
    </source>
</reference>
<organism evidence="1 2">
    <name type="scientific">Angustibacter aerolatus</name>
    <dbReference type="NCBI Taxonomy" id="1162965"/>
    <lineage>
        <taxon>Bacteria</taxon>
        <taxon>Bacillati</taxon>
        <taxon>Actinomycetota</taxon>
        <taxon>Actinomycetes</taxon>
        <taxon>Kineosporiales</taxon>
        <taxon>Kineosporiaceae</taxon>
    </lineage>
</organism>
<name>A0ABQ6JQI2_9ACTN</name>
<comment type="caution">
    <text evidence="1">The sequence shown here is derived from an EMBL/GenBank/DDBJ whole genome shotgun (WGS) entry which is preliminary data.</text>
</comment>
<sequence>MYSRSTSPNIKEPNMSPYLNALLLHTIAVVHADRTHPQGSPLIRARLDGTWPLRQRHPATIAGYLQPLQVLVAVAYRNTAAGQVLVIIDVRWITGFTLAPNNRVDFTTAAAPQFAHLIGTPSPAHWTPGDGWPMKVLRPTRRTNAHKVTQPAAEHDSREAA</sequence>
<accession>A0ABQ6JQI2</accession>
<keyword evidence="2" id="KW-1185">Reference proteome</keyword>
<protein>
    <submittedName>
        <fullName evidence="1">Uncharacterized protein</fullName>
    </submittedName>
</protein>
<dbReference type="EMBL" id="BSUZ01000002">
    <property type="protein sequence ID" value="GMA89404.1"/>
    <property type="molecule type" value="Genomic_DNA"/>
</dbReference>